<proteinExistence type="inferred from homology"/>
<accession>A0A088BCX5</accession>
<feature type="transmembrane region" description="Helical" evidence="17">
    <location>
        <begin position="207"/>
        <end position="227"/>
    </location>
</feature>
<evidence type="ECO:0000256" key="9">
    <source>
        <dbReference type="ARBA" id="ARBA00022967"/>
    </source>
</evidence>
<feature type="transmembrane region" description="Helical" evidence="17">
    <location>
        <begin position="46"/>
        <end position="71"/>
    </location>
</feature>
<evidence type="ECO:0000256" key="12">
    <source>
        <dbReference type="ARBA" id="ARBA00023027"/>
    </source>
</evidence>
<evidence type="ECO:0000256" key="6">
    <source>
        <dbReference type="ARBA" id="ARBA00022660"/>
    </source>
</evidence>
<dbReference type="EMBL" id="KF197132">
    <property type="protein sequence ID" value="AGW06939.1"/>
    <property type="molecule type" value="Genomic_DNA"/>
</dbReference>
<evidence type="ECO:0000256" key="2">
    <source>
        <dbReference type="ARBA" id="ARBA00004448"/>
    </source>
</evidence>
<evidence type="ECO:0000256" key="5">
    <source>
        <dbReference type="ARBA" id="ARBA00022448"/>
    </source>
</evidence>
<reference evidence="27" key="2">
    <citation type="submission" date="2013-06" db="EMBL/GenBank/DDBJ databases">
        <title>Complete mitochondrial genomes reveal ancient population structure of the European Lyme disease vector, Ixodes ricinus.</title>
        <authorList>
            <person name="Carpi G."/>
            <person name="Kim H.L."/>
            <person name="Ratan A."/>
            <person name="Drautz D.I."/>
        </authorList>
    </citation>
    <scope>NUCLEOTIDE SEQUENCE</scope>
    <source>
        <strain evidence="27">IR_66</strain>
    </source>
</reference>
<feature type="transmembrane region" description="Helical" evidence="17">
    <location>
        <begin position="530"/>
        <end position="555"/>
    </location>
</feature>
<keyword evidence="11 17" id="KW-1133">Transmembrane helix</keyword>
<dbReference type="PANTHER" id="PTHR42829">
    <property type="entry name" value="NADH-UBIQUINONE OXIDOREDUCTASE CHAIN 5"/>
    <property type="match status" value="1"/>
</dbReference>
<reference evidence="24" key="1">
    <citation type="submission" date="2013-06" db="EMBL/GenBank/DDBJ databases">
        <title>Complete mitochondrial genomes reveal ancient population structure of the European Lyme disease vector, Ixodes ricinus.</title>
        <authorList>
            <person name="Carpi G."/>
            <person name="Kim H.L."/>
            <person name="Ratan A."/>
            <person name="Drautz D.I."/>
            <person name="Kazimirova M."/>
            <person name="Rizzoli A."/>
            <person name="Schuster S.C."/>
        </authorList>
    </citation>
    <scope>NUCLEOTIDE SEQUENCE</scope>
    <source>
        <strain evidence="24">IR_20_8</strain>
        <strain evidence="28">IR_3</strain>
        <strain evidence="21">IR_59</strain>
        <strain evidence="23">IR_63</strain>
        <strain evidence="25">IR_65</strain>
        <strain evidence="22">IR_67</strain>
    </source>
</reference>
<feature type="transmembrane region" description="Helical" evidence="17">
    <location>
        <begin position="233"/>
        <end position="255"/>
    </location>
</feature>
<feature type="transmembrane region" description="Helical" evidence="17">
    <location>
        <begin position="476"/>
        <end position="498"/>
    </location>
</feature>
<evidence type="ECO:0000313" key="26">
    <source>
        <dbReference type="EMBL" id="AGW06913.1"/>
    </source>
</evidence>
<evidence type="ECO:0000259" key="19">
    <source>
        <dbReference type="Pfam" id="PF00662"/>
    </source>
</evidence>
<comment type="catalytic activity">
    <reaction evidence="16 17">
        <text>a ubiquinone + NADH + 5 H(+)(in) = a ubiquinol + NAD(+) + 4 H(+)(out)</text>
        <dbReference type="Rhea" id="RHEA:29091"/>
        <dbReference type="Rhea" id="RHEA-COMP:9565"/>
        <dbReference type="Rhea" id="RHEA-COMP:9566"/>
        <dbReference type="ChEBI" id="CHEBI:15378"/>
        <dbReference type="ChEBI" id="CHEBI:16389"/>
        <dbReference type="ChEBI" id="CHEBI:17976"/>
        <dbReference type="ChEBI" id="CHEBI:57540"/>
        <dbReference type="ChEBI" id="CHEBI:57945"/>
        <dbReference type="EC" id="7.1.1.2"/>
    </reaction>
</comment>
<feature type="domain" description="NADH dehydrogenase subunit 5 C-terminal" evidence="20">
    <location>
        <begin position="383"/>
        <end position="556"/>
    </location>
</feature>
<keyword evidence="10" id="KW-0249">Electron transport</keyword>
<keyword evidence="7 17" id="KW-0812">Transmembrane</keyword>
<evidence type="ECO:0000256" key="13">
    <source>
        <dbReference type="ARBA" id="ARBA00023075"/>
    </source>
</evidence>
<evidence type="ECO:0000256" key="16">
    <source>
        <dbReference type="ARBA" id="ARBA00049551"/>
    </source>
</evidence>
<dbReference type="PANTHER" id="PTHR42829:SF2">
    <property type="entry name" value="NADH-UBIQUINONE OXIDOREDUCTASE CHAIN 5"/>
    <property type="match status" value="1"/>
</dbReference>
<name>A0A088BCX5_IXORI</name>
<keyword evidence="15 17" id="KW-0472">Membrane</keyword>
<dbReference type="EMBL" id="KF197123">
    <property type="protein sequence ID" value="AGW06822.1"/>
    <property type="molecule type" value="Genomic_DNA"/>
</dbReference>
<evidence type="ECO:0000313" key="25">
    <source>
        <dbReference type="EMBL" id="AGW06835.1"/>
    </source>
</evidence>
<dbReference type="EMBL" id="KF197115">
    <property type="protein sequence ID" value="AGW06718.1"/>
    <property type="molecule type" value="Genomic_DNA"/>
</dbReference>
<evidence type="ECO:0000313" key="22">
    <source>
        <dbReference type="EMBL" id="AGW06718.1"/>
    </source>
</evidence>
<dbReference type="EMBL" id="KF197121">
    <property type="protein sequence ID" value="AGW06796.1"/>
    <property type="molecule type" value="Genomic_DNA"/>
</dbReference>
<feature type="transmembrane region" description="Helical" evidence="17">
    <location>
        <begin position="83"/>
        <end position="100"/>
    </location>
</feature>
<dbReference type="InterPro" id="IPR003945">
    <property type="entry name" value="NU5C-like"/>
</dbReference>
<feature type="transmembrane region" description="Helical" evidence="17">
    <location>
        <begin position="406"/>
        <end position="427"/>
    </location>
</feature>
<feature type="transmembrane region" description="Helical" evidence="17">
    <location>
        <begin position="7"/>
        <end position="26"/>
    </location>
</feature>
<evidence type="ECO:0000256" key="11">
    <source>
        <dbReference type="ARBA" id="ARBA00022989"/>
    </source>
</evidence>
<dbReference type="Pfam" id="PF00662">
    <property type="entry name" value="Proton_antipo_N"/>
    <property type="match status" value="1"/>
</dbReference>
<evidence type="ECO:0000256" key="14">
    <source>
        <dbReference type="ARBA" id="ARBA00023128"/>
    </source>
</evidence>
<evidence type="ECO:0000256" key="1">
    <source>
        <dbReference type="ARBA" id="ARBA00003257"/>
    </source>
</evidence>
<dbReference type="EC" id="7.1.1.2" evidence="3 17"/>
<keyword evidence="9" id="KW-1278">Translocase</keyword>
<feature type="transmembrane region" description="Helical" evidence="17">
    <location>
        <begin position="323"/>
        <end position="347"/>
    </location>
</feature>
<dbReference type="GO" id="GO:0008137">
    <property type="term" value="F:NADH dehydrogenase (ubiquinone) activity"/>
    <property type="evidence" value="ECO:0007669"/>
    <property type="project" value="UniProtKB-EC"/>
</dbReference>
<dbReference type="InterPro" id="IPR001750">
    <property type="entry name" value="ND/Mrp_TM"/>
</dbReference>
<keyword evidence="12 17" id="KW-0520">NAD</keyword>
<keyword evidence="8" id="KW-0999">Mitochondrion inner membrane</keyword>
<evidence type="ECO:0000256" key="10">
    <source>
        <dbReference type="ARBA" id="ARBA00022982"/>
    </source>
</evidence>
<dbReference type="InterPro" id="IPR010934">
    <property type="entry name" value="NADH_DH_su5_C"/>
</dbReference>
<keyword evidence="5 17" id="KW-0813">Transport</keyword>
<feature type="domain" description="NADH-Ubiquinone oxidoreductase (complex I) chain 5 N-terminal" evidence="19">
    <location>
        <begin position="39"/>
        <end position="80"/>
    </location>
</feature>
<dbReference type="EMBL" id="KF197114">
    <property type="protein sequence ID" value="AGW06705.1"/>
    <property type="molecule type" value="Genomic_DNA"/>
</dbReference>
<keyword evidence="6" id="KW-0679">Respiratory chain</keyword>
<feature type="transmembrane region" description="Helical" evidence="17">
    <location>
        <begin position="367"/>
        <end position="385"/>
    </location>
</feature>
<dbReference type="GO" id="GO:0003954">
    <property type="term" value="F:NADH dehydrogenase activity"/>
    <property type="evidence" value="ECO:0007669"/>
    <property type="project" value="TreeGrafter"/>
</dbReference>
<feature type="transmembrane region" description="Helical" evidence="17">
    <location>
        <begin position="106"/>
        <end position="126"/>
    </location>
</feature>
<feature type="transmembrane region" description="Helical" evidence="17">
    <location>
        <begin position="287"/>
        <end position="311"/>
    </location>
</feature>
<dbReference type="PRINTS" id="PR01434">
    <property type="entry name" value="NADHDHGNASE5"/>
</dbReference>
<comment type="subcellular location">
    <subcellularLocation>
        <location evidence="2">Mitochondrion inner membrane</location>
        <topology evidence="2">Multi-pass membrane protein</topology>
    </subcellularLocation>
</comment>
<comment type="similarity">
    <text evidence="17">Belongs to the complex I subunit 5 family.</text>
</comment>
<comment type="function">
    <text evidence="17">Core subunit of the mitochondrial membrane respiratory chain NADH dehydrogenase (Complex I) which catalyzes electron transfer from NADH through the respiratory chain, using ubiquinone as an electron acceptor. Essential for the catalytic activity and assembly of complex I.</text>
</comment>
<dbReference type="GO" id="GO:0005743">
    <property type="term" value="C:mitochondrial inner membrane"/>
    <property type="evidence" value="ECO:0007669"/>
    <property type="project" value="UniProtKB-SubCell"/>
</dbReference>
<dbReference type="InterPro" id="IPR001516">
    <property type="entry name" value="Proton_antipo_N"/>
</dbReference>
<reference evidence="26" key="3">
    <citation type="submission" date="2013-06" db="EMBL/GenBank/DDBJ databases">
        <title>Complete mitochondrial genomes revealed ancient population structure of the European Lyme disease vector, Ixodes ricinus.</title>
        <authorList>
            <person name="Carpi G."/>
            <person name="Kim H.L."/>
            <person name="Ratan A."/>
            <person name="Drautz D.I."/>
            <person name="Kazimirova M."/>
            <person name="Rizzoli A."/>
            <person name="Schuster S.C."/>
        </authorList>
    </citation>
    <scope>NUCLEOTIDE SEQUENCE</scope>
    <source>
        <strain evidence="26">IR_5</strain>
    </source>
</reference>
<evidence type="ECO:0000256" key="7">
    <source>
        <dbReference type="ARBA" id="ARBA00022692"/>
    </source>
</evidence>
<evidence type="ECO:0000259" key="20">
    <source>
        <dbReference type="Pfam" id="PF06455"/>
    </source>
</evidence>
<feature type="transmembrane region" description="Helical" evidence="17">
    <location>
        <begin position="262"/>
        <end position="281"/>
    </location>
</feature>
<evidence type="ECO:0000256" key="17">
    <source>
        <dbReference type="RuleBase" id="RU003404"/>
    </source>
</evidence>
<evidence type="ECO:0000256" key="15">
    <source>
        <dbReference type="ARBA" id="ARBA00023136"/>
    </source>
</evidence>
<protein>
    <recommendedName>
        <fullName evidence="4 17">NADH-ubiquinone oxidoreductase chain 5</fullName>
        <ecNumber evidence="3 17">7.1.1.2</ecNumber>
    </recommendedName>
</protein>
<evidence type="ECO:0000313" key="21">
    <source>
        <dbReference type="EMBL" id="AGW06705.1"/>
    </source>
</evidence>
<dbReference type="Pfam" id="PF06455">
    <property type="entry name" value="NADH5_C"/>
    <property type="match status" value="1"/>
</dbReference>
<geneLocation type="mitochondrion" evidence="24"/>
<sequence length="556" mass="65136">MFFKWGYYLLMNSIMFLFLFFYLIYTNEVVVIEIFLMSFLHLDVKMYFLFDWISLSFMFVVMFISAMVIIYSHEYMKEESEKIYFCYMVLLFVFSMLLLIVSPNMIMIILGWDGLGLVSYCLVIFYQSINSFNSGMITVLMNRVGDVTVMMSVIFLLNYGSMDMSSVKEMIKICGIFILISGMTKSAQIPFSAWLPAAMAAPTPVSSLVHSSTLVTAGIYLLIRFSVLFEMKFYSSILMFLSSMTMFMAGVGANLEMDFKKIIAFSTLSQLGMIMLILSLGKMELAFFHLLIHALFKSMLFLCAGLVIHTFSGIQDIRYLGSFFSFSPLISGCMGLSSLSLFGFPFVGGFYSKDLILEFIYMNINNMFVIMIVIVSTSLTMIYCMRMMYYIVWKGVFTQSFFLKSFNYFMLFPIYFLSFMVLIFGNLFSWVSFSYEDLLILSNFSKFFNLILIMISFYLFYLMYMIKMKGYMMKNIYFFLSKMWFMSFLSSMIFLKFFKKYSILSENDWKWVEEMGPGGVYYFFKKNSFFFTWLSNNFLSSLILLYVMMLVIFMFM</sequence>
<evidence type="ECO:0000313" key="23">
    <source>
        <dbReference type="EMBL" id="AGW06796.1"/>
    </source>
</evidence>
<evidence type="ECO:0000259" key="18">
    <source>
        <dbReference type="Pfam" id="PF00361"/>
    </source>
</evidence>
<keyword evidence="13 17" id="KW-0830">Ubiquinone</keyword>
<dbReference type="AlphaFoldDB" id="A0A088BCX5"/>
<feature type="transmembrane region" description="Helical" evidence="17">
    <location>
        <begin position="447"/>
        <end position="464"/>
    </location>
</feature>
<dbReference type="EMBL" id="KF197130">
    <property type="protein sequence ID" value="AGW06913.1"/>
    <property type="molecule type" value="Genomic_DNA"/>
</dbReference>
<evidence type="ECO:0000256" key="3">
    <source>
        <dbReference type="ARBA" id="ARBA00012944"/>
    </source>
</evidence>
<evidence type="ECO:0000256" key="4">
    <source>
        <dbReference type="ARBA" id="ARBA00021096"/>
    </source>
</evidence>
<organism evidence="24">
    <name type="scientific">Ixodes ricinus</name>
    <name type="common">Common tick</name>
    <name type="synonym">Acarus ricinus</name>
    <dbReference type="NCBI Taxonomy" id="34613"/>
    <lineage>
        <taxon>Eukaryota</taxon>
        <taxon>Metazoa</taxon>
        <taxon>Ecdysozoa</taxon>
        <taxon>Arthropoda</taxon>
        <taxon>Chelicerata</taxon>
        <taxon>Arachnida</taxon>
        <taxon>Acari</taxon>
        <taxon>Parasitiformes</taxon>
        <taxon>Ixodida</taxon>
        <taxon>Ixodoidea</taxon>
        <taxon>Ixodidae</taxon>
        <taxon>Ixodinae</taxon>
        <taxon>Ixodes</taxon>
    </lineage>
</organism>
<dbReference type="GO" id="GO:0042773">
    <property type="term" value="P:ATP synthesis coupled electron transport"/>
    <property type="evidence" value="ECO:0007669"/>
    <property type="project" value="InterPro"/>
</dbReference>
<evidence type="ECO:0000313" key="27">
    <source>
        <dbReference type="EMBL" id="AGW06926.1"/>
    </source>
</evidence>
<comment type="function">
    <text evidence="1">Core subunit of the mitochondrial membrane respiratory chain NADH dehydrogenase (Complex I) that is believed to belong to the minimal assembly required for catalysis. Complex I functions in the transfer of electrons from NADH to the respiratory chain. The immediate electron acceptor for the enzyme is believed to be ubiquinone.</text>
</comment>
<feature type="domain" description="NADH:quinone oxidoreductase/Mrp antiporter transmembrane" evidence="18">
    <location>
        <begin position="102"/>
        <end position="380"/>
    </location>
</feature>
<gene>
    <name evidence="24" type="primary">nad5</name>
</gene>
<dbReference type="EMBL" id="KF197124">
    <property type="protein sequence ID" value="AGW06835.1"/>
    <property type="molecule type" value="Genomic_DNA"/>
</dbReference>
<evidence type="ECO:0000313" key="24">
    <source>
        <dbReference type="EMBL" id="AGW06822.1"/>
    </source>
</evidence>
<evidence type="ECO:0000313" key="28">
    <source>
        <dbReference type="EMBL" id="AGW06939.1"/>
    </source>
</evidence>
<feature type="transmembrane region" description="Helical" evidence="17">
    <location>
        <begin position="138"/>
        <end position="158"/>
    </location>
</feature>
<dbReference type="GO" id="GO:0015990">
    <property type="term" value="P:electron transport coupled proton transport"/>
    <property type="evidence" value="ECO:0007669"/>
    <property type="project" value="TreeGrafter"/>
</dbReference>
<dbReference type="EMBL" id="KF197131">
    <property type="protein sequence ID" value="AGW06926.1"/>
    <property type="molecule type" value="Genomic_DNA"/>
</dbReference>
<dbReference type="Pfam" id="PF00361">
    <property type="entry name" value="Proton_antipo_M"/>
    <property type="match status" value="1"/>
</dbReference>
<evidence type="ECO:0000256" key="8">
    <source>
        <dbReference type="ARBA" id="ARBA00022792"/>
    </source>
</evidence>
<keyword evidence="14 17" id="KW-0496">Mitochondrion</keyword>